<protein>
    <submittedName>
        <fullName evidence="1">Uncharacterized protein</fullName>
    </submittedName>
</protein>
<proteinExistence type="predicted"/>
<dbReference type="OrthoDB" id="3261538at2759"/>
<dbReference type="EMBL" id="ML001971">
    <property type="protein sequence ID" value="RKO82874.1"/>
    <property type="molecule type" value="Genomic_DNA"/>
</dbReference>
<keyword evidence="2" id="KW-1185">Reference proteome</keyword>
<evidence type="ECO:0000313" key="2">
    <source>
        <dbReference type="Proteomes" id="UP000269721"/>
    </source>
</evidence>
<dbReference type="AlphaFoldDB" id="A0A4P9VTM2"/>
<organism evidence="1 2">
    <name type="scientific">Blyttiomyces helicus</name>
    <dbReference type="NCBI Taxonomy" id="388810"/>
    <lineage>
        <taxon>Eukaryota</taxon>
        <taxon>Fungi</taxon>
        <taxon>Fungi incertae sedis</taxon>
        <taxon>Chytridiomycota</taxon>
        <taxon>Chytridiomycota incertae sedis</taxon>
        <taxon>Chytridiomycetes</taxon>
        <taxon>Chytridiomycetes incertae sedis</taxon>
        <taxon>Blyttiomyces</taxon>
    </lineage>
</organism>
<sequence length="69" mass="7977">HPNTRICVRLLGPCFKTGRLKPFCKQKVHELLWNSAEYHNQQAVCSVIQIHTEAVVNCIKSNPKHDQRL</sequence>
<gene>
    <name evidence="1" type="ORF">BDK51DRAFT_24590</name>
</gene>
<name>A0A4P9VTM2_9FUNG</name>
<dbReference type="Proteomes" id="UP000269721">
    <property type="component" value="Unassembled WGS sequence"/>
</dbReference>
<evidence type="ECO:0000313" key="1">
    <source>
        <dbReference type="EMBL" id="RKO82874.1"/>
    </source>
</evidence>
<reference evidence="2" key="1">
    <citation type="journal article" date="2018" name="Nat. Microbiol.">
        <title>Leveraging single-cell genomics to expand the fungal tree of life.</title>
        <authorList>
            <person name="Ahrendt S.R."/>
            <person name="Quandt C.A."/>
            <person name="Ciobanu D."/>
            <person name="Clum A."/>
            <person name="Salamov A."/>
            <person name="Andreopoulos B."/>
            <person name="Cheng J.F."/>
            <person name="Woyke T."/>
            <person name="Pelin A."/>
            <person name="Henrissat B."/>
            <person name="Reynolds N.K."/>
            <person name="Benny G.L."/>
            <person name="Smith M.E."/>
            <person name="James T.Y."/>
            <person name="Grigoriev I.V."/>
        </authorList>
    </citation>
    <scope>NUCLEOTIDE SEQUENCE [LARGE SCALE GENOMIC DNA]</scope>
</reference>
<feature type="non-terminal residue" evidence="1">
    <location>
        <position position="1"/>
    </location>
</feature>
<accession>A0A4P9VTM2</accession>